<evidence type="ECO:0000259" key="2">
    <source>
        <dbReference type="SMART" id="SM00893"/>
    </source>
</evidence>
<dbReference type="CDD" id="cd01714">
    <property type="entry name" value="ETF_beta"/>
    <property type="match status" value="1"/>
</dbReference>
<dbReference type="Proteomes" id="UP000051957">
    <property type="component" value="Unassembled WGS sequence"/>
</dbReference>
<evidence type="ECO:0000256" key="1">
    <source>
        <dbReference type="ARBA" id="ARBA00042002"/>
    </source>
</evidence>
<dbReference type="GO" id="GO:0009055">
    <property type="term" value="F:electron transfer activity"/>
    <property type="evidence" value="ECO:0007669"/>
    <property type="project" value="InterPro"/>
</dbReference>
<dbReference type="EMBL" id="AZGK01000004">
    <property type="protein sequence ID" value="KRM46915.1"/>
    <property type="molecule type" value="Genomic_DNA"/>
</dbReference>
<dbReference type="PANTHER" id="PTHR21294">
    <property type="entry name" value="ELECTRON TRANSFER FLAVOPROTEIN BETA-SUBUNIT"/>
    <property type="match status" value="1"/>
</dbReference>
<dbReference type="SMART" id="SM00893">
    <property type="entry name" value="ETF"/>
    <property type="match status" value="1"/>
</dbReference>
<dbReference type="Gene3D" id="3.40.50.620">
    <property type="entry name" value="HUPs"/>
    <property type="match status" value="1"/>
</dbReference>
<feature type="domain" description="Electron transfer flavoprotein alpha/beta-subunit N-terminal" evidence="2">
    <location>
        <begin position="25"/>
        <end position="216"/>
    </location>
</feature>
<dbReference type="AlphaFoldDB" id="A0A0R1Z753"/>
<dbReference type="PIRSF" id="PIRSF000090">
    <property type="entry name" value="Beta-ETF"/>
    <property type="match status" value="1"/>
</dbReference>
<evidence type="ECO:0000313" key="3">
    <source>
        <dbReference type="EMBL" id="KRM46915.1"/>
    </source>
</evidence>
<dbReference type="Pfam" id="PF01012">
    <property type="entry name" value="ETF"/>
    <property type="match status" value="1"/>
</dbReference>
<dbReference type="PANTHER" id="PTHR21294:SF17">
    <property type="entry name" value="PROTEIN FIXA"/>
    <property type="match status" value="1"/>
</dbReference>
<gene>
    <name evidence="3" type="ORF">FC51_GL001828</name>
</gene>
<dbReference type="PATRIC" id="fig|1423784.4.peg.1862"/>
<dbReference type="InterPro" id="IPR014729">
    <property type="entry name" value="Rossmann-like_a/b/a_fold"/>
</dbReference>
<comment type="caution">
    <text evidence="3">The sequence shown here is derived from an EMBL/GenBank/DDBJ whole genome shotgun (WGS) entry which is preliminary data.</text>
</comment>
<protein>
    <recommendedName>
        <fullName evidence="1">Electron transfer flavoprotein small subunit</fullName>
    </recommendedName>
</protein>
<accession>A0A0R1Z753</accession>
<organism evidence="3 4">
    <name type="scientific">Lentilactobacillus parabuchneri DSM 5707 = NBRC 107865</name>
    <dbReference type="NCBI Taxonomy" id="1423784"/>
    <lineage>
        <taxon>Bacteria</taxon>
        <taxon>Bacillati</taxon>
        <taxon>Bacillota</taxon>
        <taxon>Bacilli</taxon>
        <taxon>Lactobacillales</taxon>
        <taxon>Lactobacillaceae</taxon>
        <taxon>Lentilactobacillus</taxon>
    </lineage>
</organism>
<sequence length="260" mass="27985">MDFMKIVVGIKQVPETDSVKIDPKTNNLVRSGIQGIINPFDKNAIEAALQLRDQAGGEVILLSMGPDSYTTSLRDGMAMGADRAILVSSRAFGGADTLATGYTLAKAIEAIKDVDLVLFGRQSVDADTGQVGPIVAEFLDFPQVTFAETLSLESANTLVVERQLDSAVQDIKLTLPAVVTVRKELNTPRYETPSNIKESFDKPITTWTEKDLDLDPSMIGQAGSPTKVTKVYAPTKEVKKTTVLPDDPTQAVSELLGSLD</sequence>
<evidence type="ECO:0000313" key="4">
    <source>
        <dbReference type="Proteomes" id="UP000051957"/>
    </source>
</evidence>
<name>A0A0R1Z753_9LACO</name>
<reference evidence="3 4" key="1">
    <citation type="journal article" date="2015" name="Genome Announc.">
        <title>Expanding the biotechnology potential of lactobacilli through comparative genomics of 213 strains and associated genera.</title>
        <authorList>
            <person name="Sun Z."/>
            <person name="Harris H.M."/>
            <person name="McCann A."/>
            <person name="Guo C."/>
            <person name="Argimon S."/>
            <person name="Zhang W."/>
            <person name="Yang X."/>
            <person name="Jeffery I.B."/>
            <person name="Cooney J.C."/>
            <person name="Kagawa T.F."/>
            <person name="Liu W."/>
            <person name="Song Y."/>
            <person name="Salvetti E."/>
            <person name="Wrobel A."/>
            <person name="Rasinkangas P."/>
            <person name="Parkhill J."/>
            <person name="Rea M.C."/>
            <person name="O'Sullivan O."/>
            <person name="Ritari J."/>
            <person name="Douillard F.P."/>
            <person name="Paul Ross R."/>
            <person name="Yang R."/>
            <person name="Briner A.E."/>
            <person name="Felis G.E."/>
            <person name="de Vos W.M."/>
            <person name="Barrangou R."/>
            <person name="Klaenhammer T.R."/>
            <person name="Caufield P.W."/>
            <person name="Cui Y."/>
            <person name="Zhang H."/>
            <person name="O'Toole P.W."/>
        </authorList>
    </citation>
    <scope>NUCLEOTIDE SEQUENCE [LARGE SCALE GENOMIC DNA]</scope>
    <source>
        <strain evidence="3 4">DSM 5707</strain>
    </source>
</reference>
<dbReference type="SUPFAM" id="SSF52402">
    <property type="entry name" value="Adenine nucleotide alpha hydrolases-like"/>
    <property type="match status" value="1"/>
</dbReference>
<dbReference type="InterPro" id="IPR012255">
    <property type="entry name" value="ETF_b"/>
</dbReference>
<dbReference type="InterPro" id="IPR033948">
    <property type="entry name" value="ETF_beta_N"/>
</dbReference>
<proteinExistence type="predicted"/>
<dbReference type="InterPro" id="IPR014730">
    <property type="entry name" value="ETF_a/b_N"/>
</dbReference>